<dbReference type="RefSeq" id="WP_395759824.1">
    <property type="nucleotide sequence ID" value="NZ_CP109207.1"/>
</dbReference>
<name>A0ABZ1YHZ4_9ACTN</name>
<dbReference type="Pfam" id="PF24832">
    <property type="entry name" value="DUF7716"/>
    <property type="match status" value="1"/>
</dbReference>
<dbReference type="EMBL" id="CP109207">
    <property type="protein sequence ID" value="WUU57992.1"/>
    <property type="molecule type" value="Genomic_DNA"/>
</dbReference>
<evidence type="ECO:0000313" key="2">
    <source>
        <dbReference type="EMBL" id="WUU57992.1"/>
    </source>
</evidence>
<proteinExistence type="predicted"/>
<reference evidence="2" key="1">
    <citation type="submission" date="2022-10" db="EMBL/GenBank/DDBJ databases">
        <title>The complete genomes of actinobacterial strains from the NBC collection.</title>
        <authorList>
            <person name="Joergensen T.S."/>
            <person name="Alvarez Arevalo M."/>
            <person name="Sterndorff E.B."/>
            <person name="Faurdal D."/>
            <person name="Vuksanovic O."/>
            <person name="Mourched A.-S."/>
            <person name="Charusanti P."/>
            <person name="Shaw S."/>
            <person name="Blin K."/>
            <person name="Weber T."/>
        </authorList>
    </citation>
    <scope>NUCLEOTIDE SEQUENCE [LARGE SCALE GENOMIC DNA]</scope>
    <source>
        <strain evidence="2">NBC 01686</strain>
    </source>
</reference>
<evidence type="ECO:0000259" key="1">
    <source>
        <dbReference type="Pfam" id="PF24832"/>
    </source>
</evidence>
<dbReference type="InterPro" id="IPR056133">
    <property type="entry name" value="DUF7716"/>
</dbReference>
<accession>A0ABZ1YHZ4</accession>
<sequence length="103" mass="11915">MTWERVLADVPRFQRELPYVLFRRCPTRGCEPCLAVDEDEFELNEDVPAVARSRGFTHGLPADDVFQVMENLRQQDPHADRDVLLRAIAHSFEWDAFIDLSGV</sequence>
<gene>
    <name evidence="2" type="ORF">OIE82_34525</name>
</gene>
<feature type="domain" description="DUF7716" evidence="1">
    <location>
        <begin position="2"/>
        <end position="99"/>
    </location>
</feature>
<organism evidence="2">
    <name type="scientific">Streptomyces althioticus</name>
    <dbReference type="NCBI Taxonomy" id="83380"/>
    <lineage>
        <taxon>Bacteria</taxon>
        <taxon>Bacillati</taxon>
        <taxon>Actinomycetota</taxon>
        <taxon>Actinomycetes</taxon>
        <taxon>Kitasatosporales</taxon>
        <taxon>Streptomycetaceae</taxon>
        <taxon>Streptomyces</taxon>
        <taxon>Streptomyces althioticus group</taxon>
    </lineage>
</organism>
<protein>
    <recommendedName>
        <fullName evidence="1">DUF7716 domain-containing protein</fullName>
    </recommendedName>
</protein>